<dbReference type="GO" id="GO:0016866">
    <property type="term" value="F:intramolecular transferase activity"/>
    <property type="evidence" value="ECO:0007669"/>
    <property type="project" value="InterPro"/>
</dbReference>
<evidence type="ECO:0000313" key="2">
    <source>
        <dbReference type="EMBL" id="TKV99877.1"/>
    </source>
</evidence>
<organism evidence="2 3">
    <name type="scientific">Setaria viridis</name>
    <name type="common">Green bristlegrass</name>
    <name type="synonym">Setaria italica subsp. viridis</name>
    <dbReference type="NCBI Taxonomy" id="4556"/>
    <lineage>
        <taxon>Eukaryota</taxon>
        <taxon>Viridiplantae</taxon>
        <taxon>Streptophyta</taxon>
        <taxon>Embryophyta</taxon>
        <taxon>Tracheophyta</taxon>
        <taxon>Spermatophyta</taxon>
        <taxon>Magnoliopsida</taxon>
        <taxon>Liliopsida</taxon>
        <taxon>Poales</taxon>
        <taxon>Poaceae</taxon>
        <taxon>PACMAD clade</taxon>
        <taxon>Panicoideae</taxon>
        <taxon>Panicodae</taxon>
        <taxon>Paniceae</taxon>
        <taxon>Cenchrinae</taxon>
        <taxon>Setaria</taxon>
    </lineage>
</organism>
<proteinExistence type="predicted"/>
<feature type="domain" description="Squalene cyclase N-terminal" evidence="1">
    <location>
        <begin position="6"/>
        <end position="132"/>
    </location>
</feature>
<protein>
    <recommendedName>
        <fullName evidence="1">Squalene cyclase N-terminal domain-containing protein</fullName>
    </recommendedName>
</protein>
<accession>A0A4U6TCR5</accession>
<reference evidence="2" key="1">
    <citation type="submission" date="2019-03" db="EMBL/GenBank/DDBJ databases">
        <title>WGS assembly of Setaria viridis.</title>
        <authorList>
            <person name="Huang P."/>
            <person name="Jenkins J."/>
            <person name="Grimwood J."/>
            <person name="Barry K."/>
            <person name="Healey A."/>
            <person name="Mamidi S."/>
            <person name="Sreedasyam A."/>
            <person name="Shu S."/>
            <person name="Feldman M."/>
            <person name="Wu J."/>
            <person name="Yu Y."/>
            <person name="Chen C."/>
            <person name="Johnson J."/>
            <person name="Rokhsar D."/>
            <person name="Baxter I."/>
            <person name="Schmutz J."/>
            <person name="Brutnell T."/>
            <person name="Kellogg E."/>
        </authorList>
    </citation>
    <scope>NUCLEOTIDE SEQUENCE [LARGE SCALE GENOMIC DNA]</scope>
</reference>
<dbReference type="PANTHER" id="PTHR11764:SF89">
    <property type="entry name" value="TERPENE CYCLASE_MUTASE FAMILY MEMBER"/>
    <property type="match status" value="1"/>
</dbReference>
<gene>
    <name evidence="2" type="ORF">SEVIR_8G073466v2</name>
</gene>
<dbReference type="OMA" id="AWHNEDG"/>
<dbReference type="AlphaFoldDB" id="A0A4U6TCR5"/>
<dbReference type="SUPFAM" id="SSF48239">
    <property type="entry name" value="Terpenoid cyclases/Protein prenyltransferases"/>
    <property type="match status" value="1"/>
</dbReference>
<dbReference type="Proteomes" id="UP000298652">
    <property type="component" value="Chromosome 8"/>
</dbReference>
<dbReference type="GO" id="GO:0016104">
    <property type="term" value="P:triterpenoid biosynthetic process"/>
    <property type="evidence" value="ECO:0007669"/>
    <property type="project" value="InterPro"/>
</dbReference>
<dbReference type="Gene3D" id="1.50.10.20">
    <property type="match status" value="1"/>
</dbReference>
<evidence type="ECO:0000259" key="1">
    <source>
        <dbReference type="Pfam" id="PF13249"/>
    </source>
</evidence>
<dbReference type="InterPro" id="IPR008930">
    <property type="entry name" value="Terpenoid_cyclase/PrenylTrfase"/>
</dbReference>
<sequence length="217" mass="25368">MFSSCVKYVTLRLLGEVQKEEHDGLAKGRAWILSHGTATAASQWAKILLSVIGVYDWSGNNPIIPELWLLRRFLPIHPGRFWCFTRITYMSIAFLYAKRFVGPITPTILALRKELHSSPYEKVDWSKARNTCAKVCSYLPLFQMIIFTPFTKCTEFTKYHKLRIITRYDFLYTFSYTLSKLYSLHSLMVVLFPHSTMIKENHPTYHPTYNPFNHVTN</sequence>
<dbReference type="InterPro" id="IPR018333">
    <property type="entry name" value="Squalene_cyclase"/>
</dbReference>
<dbReference type="GO" id="GO:0005811">
    <property type="term" value="C:lipid droplet"/>
    <property type="evidence" value="ECO:0007669"/>
    <property type="project" value="InterPro"/>
</dbReference>
<dbReference type="Pfam" id="PF13249">
    <property type="entry name" value="SQHop_cyclase_N"/>
    <property type="match status" value="1"/>
</dbReference>
<dbReference type="PANTHER" id="PTHR11764">
    <property type="entry name" value="TERPENE CYCLASE/MUTASE FAMILY MEMBER"/>
    <property type="match status" value="1"/>
</dbReference>
<evidence type="ECO:0000313" key="3">
    <source>
        <dbReference type="Proteomes" id="UP000298652"/>
    </source>
</evidence>
<name>A0A4U6TCR5_SETVI</name>
<keyword evidence="3" id="KW-1185">Reference proteome</keyword>
<dbReference type="InterPro" id="IPR032697">
    <property type="entry name" value="SQ_cyclase_N"/>
</dbReference>
<dbReference type="Gramene" id="TKV99877">
    <property type="protein sequence ID" value="TKV99877"/>
    <property type="gene ID" value="SEVIR_8G073466v2"/>
</dbReference>
<dbReference type="EMBL" id="CM016559">
    <property type="protein sequence ID" value="TKV99877.1"/>
    <property type="molecule type" value="Genomic_DNA"/>
</dbReference>